<gene>
    <name evidence="2" type="ORF">ILYODFUR_034474</name>
</gene>
<organism evidence="2 3">
    <name type="scientific">Ilyodon furcidens</name>
    <name type="common">goldbreast splitfin</name>
    <dbReference type="NCBI Taxonomy" id="33524"/>
    <lineage>
        <taxon>Eukaryota</taxon>
        <taxon>Metazoa</taxon>
        <taxon>Chordata</taxon>
        <taxon>Craniata</taxon>
        <taxon>Vertebrata</taxon>
        <taxon>Euteleostomi</taxon>
        <taxon>Actinopterygii</taxon>
        <taxon>Neopterygii</taxon>
        <taxon>Teleostei</taxon>
        <taxon>Neoteleostei</taxon>
        <taxon>Acanthomorphata</taxon>
        <taxon>Ovalentaria</taxon>
        <taxon>Atherinomorphae</taxon>
        <taxon>Cyprinodontiformes</taxon>
        <taxon>Goodeidae</taxon>
        <taxon>Ilyodon</taxon>
    </lineage>
</organism>
<feature type="region of interest" description="Disordered" evidence="1">
    <location>
        <begin position="15"/>
        <end position="35"/>
    </location>
</feature>
<protein>
    <submittedName>
        <fullName evidence="2">Uncharacterized protein</fullName>
    </submittedName>
</protein>
<name>A0ABV0UDH3_9TELE</name>
<reference evidence="2 3" key="1">
    <citation type="submission" date="2021-06" db="EMBL/GenBank/DDBJ databases">
        <authorList>
            <person name="Palmer J.M."/>
        </authorList>
    </citation>
    <scope>NUCLEOTIDE SEQUENCE [LARGE SCALE GENOMIC DNA]</scope>
    <source>
        <strain evidence="3">if_2019</strain>
        <tissue evidence="2">Muscle</tissue>
    </source>
</reference>
<sequence length="152" mass="16710">MVLALFSISTPSLSRKITKPNSEEHTHACPPSNVPLKSQRRYAAEKGITSTGDYWNKSAHSLPTTDTVEKDLFSPLSSSASHSVSQPKEITNSNILFSLCLGPSKFTSSSARLDKFQSDPLTQSWFLFILTPGFKNKLFLNLLSASRDCVIS</sequence>
<dbReference type="EMBL" id="JAHRIQ010064149">
    <property type="protein sequence ID" value="MEQ2242301.1"/>
    <property type="molecule type" value="Genomic_DNA"/>
</dbReference>
<evidence type="ECO:0000313" key="2">
    <source>
        <dbReference type="EMBL" id="MEQ2242301.1"/>
    </source>
</evidence>
<evidence type="ECO:0000256" key="1">
    <source>
        <dbReference type="SAM" id="MobiDB-lite"/>
    </source>
</evidence>
<evidence type="ECO:0000313" key="3">
    <source>
        <dbReference type="Proteomes" id="UP001482620"/>
    </source>
</evidence>
<accession>A0ABV0UDH3</accession>
<feature type="non-terminal residue" evidence="2">
    <location>
        <position position="152"/>
    </location>
</feature>
<keyword evidence="3" id="KW-1185">Reference proteome</keyword>
<dbReference type="Proteomes" id="UP001482620">
    <property type="component" value="Unassembled WGS sequence"/>
</dbReference>
<proteinExistence type="predicted"/>
<comment type="caution">
    <text evidence="2">The sequence shown here is derived from an EMBL/GenBank/DDBJ whole genome shotgun (WGS) entry which is preliminary data.</text>
</comment>